<gene>
    <name evidence="2" type="ORF">C1SCF055_LOCUS10689</name>
</gene>
<keyword evidence="1" id="KW-1133">Transmembrane helix</keyword>
<accession>A0A9P1C1C1</accession>
<proteinExistence type="predicted"/>
<evidence type="ECO:0000313" key="2">
    <source>
        <dbReference type="EMBL" id="CAI3983038.1"/>
    </source>
</evidence>
<keyword evidence="5" id="KW-1185">Reference proteome</keyword>
<feature type="transmembrane region" description="Helical" evidence="1">
    <location>
        <begin position="213"/>
        <end position="232"/>
    </location>
</feature>
<feature type="transmembrane region" description="Helical" evidence="1">
    <location>
        <begin position="167"/>
        <end position="192"/>
    </location>
</feature>
<evidence type="ECO:0000313" key="4">
    <source>
        <dbReference type="EMBL" id="CAL4770350.1"/>
    </source>
</evidence>
<keyword evidence="1" id="KW-0472">Membrane</keyword>
<keyword evidence="1" id="KW-0812">Transmembrane</keyword>
<feature type="transmembrane region" description="Helical" evidence="1">
    <location>
        <begin position="15"/>
        <end position="33"/>
    </location>
</feature>
<comment type="caution">
    <text evidence="2">The sequence shown here is derived from an EMBL/GenBank/DDBJ whole genome shotgun (WGS) entry which is preliminary data.</text>
</comment>
<dbReference type="EMBL" id="CAMXCT020000769">
    <property type="protein sequence ID" value="CAL1136413.1"/>
    <property type="molecule type" value="Genomic_DNA"/>
</dbReference>
<evidence type="ECO:0000313" key="5">
    <source>
        <dbReference type="Proteomes" id="UP001152797"/>
    </source>
</evidence>
<evidence type="ECO:0000256" key="1">
    <source>
        <dbReference type="SAM" id="Phobius"/>
    </source>
</evidence>
<name>A0A9P1C1C1_9DINO</name>
<dbReference type="AlphaFoldDB" id="A0A9P1C1C1"/>
<organism evidence="2">
    <name type="scientific">Cladocopium goreaui</name>
    <dbReference type="NCBI Taxonomy" id="2562237"/>
    <lineage>
        <taxon>Eukaryota</taxon>
        <taxon>Sar</taxon>
        <taxon>Alveolata</taxon>
        <taxon>Dinophyceae</taxon>
        <taxon>Suessiales</taxon>
        <taxon>Symbiodiniaceae</taxon>
        <taxon>Cladocopium</taxon>
    </lineage>
</organism>
<dbReference type="Proteomes" id="UP001152797">
    <property type="component" value="Unassembled WGS sequence"/>
</dbReference>
<sequence length="445" mass="49855">MDSMDPAVLRYGTSILQAGTLLKLISLLVSFLASGPIQPIHLRATCEKYHKQIQKWWKRRDADGRNERELDEIRCVWTRRIWRVVFVLSMYRLTLRQVSSRYNADVESYDLSNFLAATLGLLWFSVPGLINPRSQDVLYVATMLSADAAFLLQLPEVDVRTVISHTFAARFVYAVLAKRIGCVVFCFLVHLLQAIQMGISQADPPGVAYSPGALIPMFLLMFVGIVAVRGLVRENVILKMDLQKRVVELGAVSSLLTACYDAVVEVDQNLCLTQHSRQLSSMLLQISPKAGGLSGKSLLDFFAEGDRARISEQVLSSISSDSENISVVAMNADMLDSDFNHVIVELFCAQFNNLANERCFLVGLREIQDVEHLKPCAPAQGHDREDLEGKEGHEDLLAVYDVYTLDLHIMNPALQQLCRPYLGDTIPDSILDLASHDSRLWLDQQ</sequence>
<protein>
    <submittedName>
        <fullName evidence="4">PAS domain-containing protein</fullName>
    </submittedName>
</protein>
<reference evidence="3" key="2">
    <citation type="submission" date="2024-04" db="EMBL/GenBank/DDBJ databases">
        <authorList>
            <person name="Chen Y."/>
            <person name="Shah S."/>
            <person name="Dougan E. K."/>
            <person name="Thang M."/>
            <person name="Chan C."/>
        </authorList>
    </citation>
    <scope>NUCLEOTIDE SEQUENCE [LARGE SCALE GENOMIC DNA]</scope>
</reference>
<evidence type="ECO:0000313" key="3">
    <source>
        <dbReference type="EMBL" id="CAL1136413.1"/>
    </source>
</evidence>
<dbReference type="EMBL" id="CAMXCT010000769">
    <property type="protein sequence ID" value="CAI3983038.1"/>
    <property type="molecule type" value="Genomic_DNA"/>
</dbReference>
<reference evidence="2" key="1">
    <citation type="submission" date="2022-10" db="EMBL/GenBank/DDBJ databases">
        <authorList>
            <person name="Chen Y."/>
            <person name="Dougan E. K."/>
            <person name="Chan C."/>
            <person name="Rhodes N."/>
            <person name="Thang M."/>
        </authorList>
    </citation>
    <scope>NUCLEOTIDE SEQUENCE</scope>
</reference>
<dbReference type="EMBL" id="CAMXCT030000769">
    <property type="protein sequence ID" value="CAL4770350.1"/>
    <property type="molecule type" value="Genomic_DNA"/>
</dbReference>